<dbReference type="Pfam" id="PF02362">
    <property type="entry name" value="B3"/>
    <property type="match status" value="1"/>
</dbReference>
<comment type="caution">
    <text evidence="7">The sequence shown here is derived from an EMBL/GenBank/DDBJ whole genome shotgun (WGS) entry which is preliminary data.</text>
</comment>
<evidence type="ECO:0000256" key="5">
    <source>
        <dbReference type="ARBA" id="ARBA00023242"/>
    </source>
</evidence>
<keyword evidence="2" id="KW-0805">Transcription regulation</keyword>
<feature type="domain" description="TF-B3" evidence="6">
    <location>
        <begin position="2"/>
        <end position="104"/>
    </location>
</feature>
<dbReference type="Gene3D" id="2.40.330.10">
    <property type="entry name" value="DNA-binding pseudobarrel domain"/>
    <property type="match status" value="1"/>
</dbReference>
<dbReference type="EMBL" id="JASCZI010060934">
    <property type="protein sequence ID" value="MED6136867.1"/>
    <property type="molecule type" value="Genomic_DNA"/>
</dbReference>
<keyword evidence="5" id="KW-0539">Nucleus</keyword>
<evidence type="ECO:0000313" key="8">
    <source>
        <dbReference type="Proteomes" id="UP001341840"/>
    </source>
</evidence>
<evidence type="ECO:0000256" key="1">
    <source>
        <dbReference type="ARBA" id="ARBA00004123"/>
    </source>
</evidence>
<evidence type="ECO:0000256" key="3">
    <source>
        <dbReference type="ARBA" id="ARBA00023125"/>
    </source>
</evidence>
<organism evidence="7 8">
    <name type="scientific">Stylosanthes scabra</name>
    <dbReference type="NCBI Taxonomy" id="79078"/>
    <lineage>
        <taxon>Eukaryota</taxon>
        <taxon>Viridiplantae</taxon>
        <taxon>Streptophyta</taxon>
        <taxon>Embryophyta</taxon>
        <taxon>Tracheophyta</taxon>
        <taxon>Spermatophyta</taxon>
        <taxon>Magnoliopsida</taxon>
        <taxon>eudicotyledons</taxon>
        <taxon>Gunneridae</taxon>
        <taxon>Pentapetalae</taxon>
        <taxon>rosids</taxon>
        <taxon>fabids</taxon>
        <taxon>Fabales</taxon>
        <taxon>Fabaceae</taxon>
        <taxon>Papilionoideae</taxon>
        <taxon>50 kb inversion clade</taxon>
        <taxon>dalbergioids sensu lato</taxon>
        <taxon>Dalbergieae</taxon>
        <taxon>Pterocarpus clade</taxon>
        <taxon>Stylosanthes</taxon>
    </lineage>
</organism>
<sequence length="110" mass="12984">MFKKILSATDAKAKSGRLVIPTKGARSHFPELNDDQRCMRLDIFDITGRIWELSYRFWENNRGRIYVLGGLKEYISMWKWQVGEQVTFYRIDPENKYLIVTEKEFPASSS</sequence>
<dbReference type="PANTHER" id="PTHR46245">
    <property type="entry name" value="B3 DOMAIN-CONTAINING PROTEIN OS07G0563300"/>
    <property type="match status" value="1"/>
</dbReference>
<name>A0ABU6SKB8_9FABA</name>
<evidence type="ECO:0000313" key="7">
    <source>
        <dbReference type="EMBL" id="MED6136867.1"/>
    </source>
</evidence>
<evidence type="ECO:0000256" key="2">
    <source>
        <dbReference type="ARBA" id="ARBA00023015"/>
    </source>
</evidence>
<comment type="subcellular location">
    <subcellularLocation>
        <location evidence="1">Nucleus</location>
    </subcellularLocation>
</comment>
<proteinExistence type="predicted"/>
<evidence type="ECO:0000256" key="4">
    <source>
        <dbReference type="ARBA" id="ARBA00023163"/>
    </source>
</evidence>
<dbReference type="SUPFAM" id="SSF101936">
    <property type="entry name" value="DNA-binding pseudobarrel domain"/>
    <property type="match status" value="1"/>
</dbReference>
<dbReference type="InterPro" id="IPR015300">
    <property type="entry name" value="DNA-bd_pseudobarrel_sf"/>
</dbReference>
<gene>
    <name evidence="7" type="ORF">PIB30_059782</name>
</gene>
<dbReference type="Proteomes" id="UP001341840">
    <property type="component" value="Unassembled WGS sequence"/>
</dbReference>
<evidence type="ECO:0000259" key="6">
    <source>
        <dbReference type="SMART" id="SM01019"/>
    </source>
</evidence>
<keyword evidence="8" id="KW-1185">Reference proteome</keyword>
<keyword evidence="4" id="KW-0804">Transcription</keyword>
<protein>
    <recommendedName>
        <fullName evidence="6">TF-B3 domain-containing protein</fullName>
    </recommendedName>
</protein>
<reference evidence="7 8" key="1">
    <citation type="journal article" date="2023" name="Plants (Basel)">
        <title>Bridging the Gap: Combining Genomics and Transcriptomics Approaches to Understand Stylosanthes scabra, an Orphan Legume from the Brazilian Caatinga.</title>
        <authorList>
            <person name="Ferreira-Neto J.R.C."/>
            <person name="da Silva M.D."/>
            <person name="Binneck E."/>
            <person name="de Melo N.F."/>
            <person name="da Silva R.H."/>
            <person name="de Melo A.L.T.M."/>
            <person name="Pandolfi V."/>
            <person name="Bustamante F.O."/>
            <person name="Brasileiro-Vidal A.C."/>
            <person name="Benko-Iseppon A.M."/>
        </authorList>
    </citation>
    <scope>NUCLEOTIDE SEQUENCE [LARGE SCALE GENOMIC DNA]</scope>
    <source>
        <tissue evidence="7">Leaves</tissue>
    </source>
</reference>
<accession>A0ABU6SKB8</accession>
<dbReference type="SMART" id="SM01019">
    <property type="entry name" value="B3"/>
    <property type="match status" value="1"/>
</dbReference>
<keyword evidence="3" id="KW-0238">DNA-binding</keyword>
<dbReference type="InterPro" id="IPR003340">
    <property type="entry name" value="B3_DNA-bd"/>
</dbReference>
<dbReference type="CDD" id="cd10017">
    <property type="entry name" value="B3_DNA"/>
    <property type="match status" value="1"/>
</dbReference>
<dbReference type="PANTHER" id="PTHR46245:SF2">
    <property type="entry name" value="B3 DOMAIN-CONTAINING TRANSCRIPTION REPRESSOR VAL2"/>
    <property type="match status" value="1"/>
</dbReference>